<keyword evidence="1" id="KW-1133">Transmembrane helix</keyword>
<dbReference type="PIRSF" id="PIRSF003203">
    <property type="entry name" value="AzlD"/>
    <property type="match status" value="1"/>
</dbReference>
<dbReference type="OrthoDB" id="308265at2"/>
<evidence type="ECO:0000256" key="1">
    <source>
        <dbReference type="SAM" id="Phobius"/>
    </source>
</evidence>
<proteinExistence type="predicted"/>
<feature type="transmembrane region" description="Helical" evidence="1">
    <location>
        <begin position="42"/>
        <end position="60"/>
    </location>
</feature>
<organism evidence="2 3">
    <name type="scientific">Paenibacillus faecis</name>
    <dbReference type="NCBI Taxonomy" id="862114"/>
    <lineage>
        <taxon>Bacteria</taxon>
        <taxon>Bacillati</taxon>
        <taxon>Bacillota</taxon>
        <taxon>Bacilli</taxon>
        <taxon>Bacillales</taxon>
        <taxon>Paenibacillaceae</taxon>
        <taxon>Paenibacillus</taxon>
    </lineage>
</organism>
<dbReference type="Pfam" id="PF05437">
    <property type="entry name" value="AzlD"/>
    <property type="match status" value="1"/>
</dbReference>
<keyword evidence="3" id="KW-1185">Reference proteome</keyword>
<evidence type="ECO:0000313" key="2">
    <source>
        <dbReference type="EMBL" id="TYA10137.1"/>
    </source>
</evidence>
<dbReference type="Proteomes" id="UP000325218">
    <property type="component" value="Unassembled WGS sequence"/>
</dbReference>
<dbReference type="InterPro" id="IPR008407">
    <property type="entry name" value="Brnchd-chn_aa_trnsp_AzlD"/>
</dbReference>
<dbReference type="AlphaFoldDB" id="A0A5D0CNB0"/>
<reference evidence="2 3" key="1">
    <citation type="submission" date="2019-08" db="EMBL/GenBank/DDBJ databases">
        <title>Genome sequencing of Paenibacillus faecis DSM 23593(T).</title>
        <authorList>
            <person name="Kook J.-K."/>
            <person name="Park S.-N."/>
            <person name="Lim Y.K."/>
        </authorList>
    </citation>
    <scope>NUCLEOTIDE SEQUENCE [LARGE SCALE GENOMIC DNA]</scope>
    <source>
        <strain evidence="2 3">DSM 23593</strain>
    </source>
</reference>
<dbReference type="RefSeq" id="WP_148457706.1">
    <property type="nucleotide sequence ID" value="NZ_VSDO01000006.1"/>
</dbReference>
<keyword evidence="1" id="KW-0472">Membrane</keyword>
<protein>
    <submittedName>
        <fullName evidence="2">Branched-chain amino acid transporter AzlD</fullName>
    </submittedName>
</protein>
<sequence length="110" mass="12174">MTMSIVEQVITIGVIVAGTMLTRYIPFIVFPPGRPTPRYIQYLGKVLPSATLGLLVIFSVKDVNFTAGSHGVPELLAMAIVAFLHLWKRNMLLSIASGTVLYMFLIQFVF</sequence>
<feature type="transmembrane region" description="Helical" evidence="1">
    <location>
        <begin position="12"/>
        <end position="30"/>
    </location>
</feature>
<feature type="transmembrane region" description="Helical" evidence="1">
    <location>
        <begin position="91"/>
        <end position="109"/>
    </location>
</feature>
<name>A0A5D0CNB0_9BACL</name>
<accession>A0A5D0CNB0</accession>
<evidence type="ECO:0000313" key="3">
    <source>
        <dbReference type="Proteomes" id="UP000325218"/>
    </source>
</evidence>
<dbReference type="EMBL" id="VSDO01000006">
    <property type="protein sequence ID" value="TYA10137.1"/>
    <property type="molecule type" value="Genomic_DNA"/>
</dbReference>
<gene>
    <name evidence="2" type="ORF">FRY98_26465</name>
</gene>
<feature type="transmembrane region" description="Helical" evidence="1">
    <location>
        <begin position="66"/>
        <end position="84"/>
    </location>
</feature>
<keyword evidence="1" id="KW-0812">Transmembrane</keyword>
<comment type="caution">
    <text evidence="2">The sequence shown here is derived from an EMBL/GenBank/DDBJ whole genome shotgun (WGS) entry which is preliminary data.</text>
</comment>